<dbReference type="Proteomes" id="UP001060085">
    <property type="component" value="Linkage Group LG06"/>
</dbReference>
<dbReference type="EMBL" id="CM044706">
    <property type="protein sequence ID" value="KAI5660384.1"/>
    <property type="molecule type" value="Genomic_DNA"/>
</dbReference>
<evidence type="ECO:0000313" key="2">
    <source>
        <dbReference type="Proteomes" id="UP001060085"/>
    </source>
</evidence>
<organism evidence="1 2">
    <name type="scientific">Catharanthus roseus</name>
    <name type="common">Madagascar periwinkle</name>
    <name type="synonym">Vinca rosea</name>
    <dbReference type="NCBI Taxonomy" id="4058"/>
    <lineage>
        <taxon>Eukaryota</taxon>
        <taxon>Viridiplantae</taxon>
        <taxon>Streptophyta</taxon>
        <taxon>Embryophyta</taxon>
        <taxon>Tracheophyta</taxon>
        <taxon>Spermatophyta</taxon>
        <taxon>Magnoliopsida</taxon>
        <taxon>eudicotyledons</taxon>
        <taxon>Gunneridae</taxon>
        <taxon>Pentapetalae</taxon>
        <taxon>asterids</taxon>
        <taxon>lamiids</taxon>
        <taxon>Gentianales</taxon>
        <taxon>Apocynaceae</taxon>
        <taxon>Rauvolfioideae</taxon>
        <taxon>Vinceae</taxon>
        <taxon>Catharanthinae</taxon>
        <taxon>Catharanthus</taxon>
    </lineage>
</organism>
<evidence type="ECO:0000313" key="1">
    <source>
        <dbReference type="EMBL" id="KAI5660384.1"/>
    </source>
</evidence>
<proteinExistence type="predicted"/>
<accession>A0ACC0AHT4</accession>
<protein>
    <submittedName>
        <fullName evidence="1">Uncharacterized protein</fullName>
    </submittedName>
</protein>
<gene>
    <name evidence="1" type="ORF">M9H77_29177</name>
</gene>
<comment type="caution">
    <text evidence="1">The sequence shown here is derived from an EMBL/GenBank/DDBJ whole genome shotgun (WGS) entry which is preliminary data.</text>
</comment>
<keyword evidence="2" id="KW-1185">Reference proteome</keyword>
<reference evidence="2" key="1">
    <citation type="journal article" date="2023" name="Nat. Plants">
        <title>Single-cell RNA sequencing provides a high-resolution roadmap for understanding the multicellular compartmentation of specialized metabolism.</title>
        <authorList>
            <person name="Sun S."/>
            <person name="Shen X."/>
            <person name="Li Y."/>
            <person name="Li Y."/>
            <person name="Wang S."/>
            <person name="Li R."/>
            <person name="Zhang H."/>
            <person name="Shen G."/>
            <person name="Guo B."/>
            <person name="Wei J."/>
            <person name="Xu J."/>
            <person name="St-Pierre B."/>
            <person name="Chen S."/>
            <person name="Sun C."/>
        </authorList>
    </citation>
    <scope>NUCLEOTIDE SEQUENCE [LARGE SCALE GENOMIC DNA]</scope>
</reference>
<sequence length="505" mass="57994">MAKQILCFLLLSIVAIASSDDITPPFSDDELDLGGLSRKSFPEGFIFGTATSAYQVEGMASKEGRGPSIWDVFIQQPGLEPNNATGEVSVDQYHRYKDDIDLLASLNFEAYRFSISWSRIFPEGSGKVNWKGVAYYNRLINYMLEKGITPYANLNHYDLPQALQEKYGGWLSEKVVKDFADYAEFCFKAFGDRVKNWFSFNEPRVVAALGYDTGFFAPGRCSKAFGDCEEGDSSTEPYIVAHNLIKCHAAASLRYRLKYQAKQQGKFGILLDFVWYEPLTRSKLDNYAAQRARDFHVGWFLHPLVYGEYPKTMQNILGDRLPKFTLTEAEMIKGSFDYLGINQYTAYYMYHVPQNTTAIGYQQDWQCGFAYDKNGVPIGPRAHSDWLYNVPWGLYKAVMYVKERYGNPTIILAENGMDQPGNVTLPDALVDTTRVEYYKSYLKELKKTVEDGANVIGYMAWSLMDNFEWRLGYTSRFGITFVDWDTLKRYPKMSAYWFQKMLKRE</sequence>
<name>A0ACC0AHT4_CATRO</name>